<accession>A0A7K1LAK4</accession>
<dbReference type="EMBL" id="WOFH01000014">
    <property type="protein sequence ID" value="MUN41444.1"/>
    <property type="molecule type" value="Genomic_DNA"/>
</dbReference>
<name>A0A7K1LAK4_9ACTN</name>
<proteinExistence type="predicted"/>
<evidence type="ECO:0000313" key="1">
    <source>
        <dbReference type="EMBL" id="MUN41444.1"/>
    </source>
</evidence>
<dbReference type="RefSeq" id="WP_156220615.1">
    <property type="nucleotide sequence ID" value="NZ_WOFH01000014.1"/>
</dbReference>
<comment type="caution">
    <text evidence="1">The sequence shown here is derived from an EMBL/GenBank/DDBJ whole genome shotgun (WGS) entry which is preliminary data.</text>
</comment>
<keyword evidence="2" id="KW-1185">Reference proteome</keyword>
<protein>
    <submittedName>
        <fullName evidence="1">Uncharacterized protein</fullName>
    </submittedName>
</protein>
<gene>
    <name evidence="1" type="ORF">GNZ18_33355</name>
</gene>
<sequence>MPTIITLPVEISEDVVRAAAQGRVRQWVGPEIAEDVVRAVLADVLGEESDGQLPEQSRPDADEDAVAVLMRKYLGVDPATVSVRKVRADLGGARHDRAVRVKDLWTARYAAAFGGRATVPA</sequence>
<organism evidence="1 2">
    <name type="scientific">Actinomadura litoris</name>
    <dbReference type="NCBI Taxonomy" id="2678616"/>
    <lineage>
        <taxon>Bacteria</taxon>
        <taxon>Bacillati</taxon>
        <taxon>Actinomycetota</taxon>
        <taxon>Actinomycetes</taxon>
        <taxon>Streptosporangiales</taxon>
        <taxon>Thermomonosporaceae</taxon>
        <taxon>Actinomadura</taxon>
    </lineage>
</organism>
<evidence type="ECO:0000313" key="2">
    <source>
        <dbReference type="Proteomes" id="UP000432015"/>
    </source>
</evidence>
<dbReference type="Proteomes" id="UP000432015">
    <property type="component" value="Unassembled WGS sequence"/>
</dbReference>
<dbReference type="AlphaFoldDB" id="A0A7K1LAK4"/>
<reference evidence="1 2" key="1">
    <citation type="submission" date="2019-11" db="EMBL/GenBank/DDBJ databases">
        <authorList>
            <person name="Cao P."/>
        </authorList>
    </citation>
    <scope>NUCLEOTIDE SEQUENCE [LARGE SCALE GENOMIC DNA]</scope>
    <source>
        <strain evidence="1 2">NEAU-AAG5</strain>
    </source>
</reference>